<dbReference type="Proteomes" id="UP000887578">
    <property type="component" value="Unplaced"/>
</dbReference>
<name>A0A914QP28_9BILA</name>
<dbReference type="InterPro" id="IPR000477">
    <property type="entry name" value="RT_dom"/>
</dbReference>
<dbReference type="AlphaFoldDB" id="A0A914QP28"/>
<evidence type="ECO:0000259" key="1">
    <source>
        <dbReference type="Pfam" id="PF00078"/>
    </source>
</evidence>
<keyword evidence="2" id="KW-1185">Reference proteome</keyword>
<accession>A0A914QP28</accession>
<proteinExistence type="predicted"/>
<dbReference type="SUPFAM" id="SSF56672">
    <property type="entry name" value="DNA/RNA polymerases"/>
    <property type="match status" value="1"/>
</dbReference>
<dbReference type="Pfam" id="PF00078">
    <property type="entry name" value="RVT_1"/>
    <property type="match status" value="1"/>
</dbReference>
<protein>
    <submittedName>
        <fullName evidence="3">Reverse transcriptase domain-containing protein</fullName>
    </submittedName>
</protein>
<dbReference type="WBParaSite" id="PDA_v2.g5448.t1">
    <property type="protein sequence ID" value="PDA_v2.g5448.t1"/>
    <property type="gene ID" value="PDA_v2.g5448"/>
</dbReference>
<dbReference type="CDD" id="cd01650">
    <property type="entry name" value="RT_nLTR_like"/>
    <property type="match status" value="1"/>
</dbReference>
<evidence type="ECO:0000313" key="2">
    <source>
        <dbReference type="Proteomes" id="UP000887578"/>
    </source>
</evidence>
<dbReference type="PANTHER" id="PTHR19446">
    <property type="entry name" value="REVERSE TRANSCRIPTASES"/>
    <property type="match status" value="1"/>
</dbReference>
<evidence type="ECO:0000313" key="3">
    <source>
        <dbReference type="WBParaSite" id="PDA_v2.g5448.t1"/>
    </source>
</evidence>
<dbReference type="InterPro" id="IPR043502">
    <property type="entry name" value="DNA/RNA_pol_sf"/>
</dbReference>
<feature type="domain" description="Reverse transcriptase" evidence="1">
    <location>
        <begin position="55"/>
        <end position="176"/>
    </location>
</feature>
<sequence>MKGNTAPGADNIPSKVVKSTISTFAERFAAALNGLFEGNIVPPELFYSKTILLYKKGNRLDIGNYRPISLLPVLYKLLTRVITNRVVAAVEVAQALPPEQAGFRKCYSTVDHIHSLNQVFEKCREYNMPLYVVFIDFKKAFDSVELPAIWEALERFGVDSGDIELIKMIYANGSSSVNARRYFISIALHPRLTTCIESSKLGKWNQHKWKYSWSS</sequence>
<reference evidence="3" key="1">
    <citation type="submission" date="2022-11" db="UniProtKB">
        <authorList>
            <consortium name="WormBaseParasite"/>
        </authorList>
    </citation>
    <scope>IDENTIFICATION</scope>
</reference>
<organism evidence="2 3">
    <name type="scientific">Panagrolaimus davidi</name>
    <dbReference type="NCBI Taxonomy" id="227884"/>
    <lineage>
        <taxon>Eukaryota</taxon>
        <taxon>Metazoa</taxon>
        <taxon>Ecdysozoa</taxon>
        <taxon>Nematoda</taxon>
        <taxon>Chromadorea</taxon>
        <taxon>Rhabditida</taxon>
        <taxon>Tylenchina</taxon>
        <taxon>Panagrolaimomorpha</taxon>
        <taxon>Panagrolaimoidea</taxon>
        <taxon>Panagrolaimidae</taxon>
        <taxon>Panagrolaimus</taxon>
    </lineage>
</organism>